<dbReference type="RefSeq" id="WP_201102615.1">
    <property type="nucleotide sequence ID" value="NZ_CP067977.1"/>
</dbReference>
<dbReference type="EMBL" id="CP067977">
    <property type="protein sequence ID" value="QQQ18243.1"/>
    <property type="molecule type" value="Genomic_DNA"/>
</dbReference>
<feature type="chain" id="PRO_5045186919" description="Lipoprotein" evidence="1">
    <location>
        <begin position="27"/>
        <end position="148"/>
    </location>
</feature>
<reference evidence="2 3" key="1">
    <citation type="submission" date="2021-01" db="EMBL/GenBank/DDBJ databases">
        <title>Brevundimonas vitis sp. nov., an bacterium isolated from grape (Vitis vinifera).</title>
        <authorList>
            <person name="Jiang L."/>
            <person name="Lee J."/>
        </authorList>
    </citation>
    <scope>NUCLEOTIDE SEQUENCE [LARGE SCALE GENOMIC DNA]</scope>
    <source>
        <strain evidence="2 3">GRTSA-9</strain>
    </source>
</reference>
<name>A0ABX7BMZ5_9CAUL</name>
<evidence type="ECO:0000256" key="1">
    <source>
        <dbReference type="SAM" id="SignalP"/>
    </source>
</evidence>
<proteinExistence type="predicted"/>
<feature type="signal peptide" evidence="1">
    <location>
        <begin position="1"/>
        <end position="26"/>
    </location>
</feature>
<keyword evidence="1" id="KW-0732">Signal</keyword>
<protein>
    <recommendedName>
        <fullName evidence="4">Lipoprotein</fullName>
    </recommendedName>
</protein>
<evidence type="ECO:0008006" key="4">
    <source>
        <dbReference type="Google" id="ProtNLM"/>
    </source>
</evidence>
<dbReference type="Proteomes" id="UP000595448">
    <property type="component" value="Chromosome"/>
</dbReference>
<keyword evidence="3" id="KW-1185">Reference proteome</keyword>
<gene>
    <name evidence="2" type="ORF">JIP62_13190</name>
</gene>
<accession>A0ABX7BMZ5</accession>
<organism evidence="2 3">
    <name type="scientific">Brevundimonas vitisensis</name>
    <dbReference type="NCBI Taxonomy" id="2800818"/>
    <lineage>
        <taxon>Bacteria</taxon>
        <taxon>Pseudomonadati</taxon>
        <taxon>Pseudomonadota</taxon>
        <taxon>Alphaproteobacteria</taxon>
        <taxon>Caulobacterales</taxon>
        <taxon>Caulobacteraceae</taxon>
        <taxon>Brevundimonas</taxon>
    </lineage>
</organism>
<dbReference type="PROSITE" id="PS51257">
    <property type="entry name" value="PROKAR_LIPOPROTEIN"/>
    <property type="match status" value="1"/>
</dbReference>
<evidence type="ECO:0000313" key="3">
    <source>
        <dbReference type="Proteomes" id="UP000595448"/>
    </source>
</evidence>
<sequence>MRHQAWFISLTLLAGACSHASPVAHAGNSAASNVLATSLVGATTSLVPLQRGQTSILGVVDQAVVQACELNLTWVDASQPAASIDLRAVRFVFGTPSDSVRVIAASSTATSFAITGQRHAEVTQALLTAARECGATPSDEAPLQVVYI</sequence>
<evidence type="ECO:0000313" key="2">
    <source>
        <dbReference type="EMBL" id="QQQ18243.1"/>
    </source>
</evidence>